<evidence type="ECO:0000313" key="3">
    <source>
        <dbReference type="Proteomes" id="UP000253790"/>
    </source>
</evidence>
<proteinExistence type="predicted"/>
<keyword evidence="1" id="KW-1133">Transmembrane helix</keyword>
<keyword evidence="1" id="KW-0812">Transmembrane</keyword>
<dbReference type="KEGG" id="orn:DV701_09110"/>
<dbReference type="AlphaFoldDB" id="A0A345NMK6"/>
<feature type="transmembrane region" description="Helical" evidence="1">
    <location>
        <begin position="34"/>
        <end position="53"/>
    </location>
</feature>
<dbReference type="RefSeq" id="WP_114928029.1">
    <property type="nucleotide sequence ID" value="NZ_CP031229.1"/>
</dbReference>
<dbReference type="Proteomes" id="UP000253790">
    <property type="component" value="Chromosome"/>
</dbReference>
<sequence>MADDGRDAVARARHEAAWTHQDATVRGSAGRNRGWVMLAVGFAVIALLSIFAYNRLMNFQTVTFELQTCQASLGEDVNWADVEAAGCAPAPIEGDRLTMWHGGDQSSADEVTGGAWVFDGVPVNTVVNSMQIDTAVPARSVVLVEPDKKQVRTVLTSDSARTRWSGYVGDRAATTLWVLVTPEGG</sequence>
<organism evidence="2 3">
    <name type="scientific">Ornithinimicrobium avium</name>
    <dbReference type="NCBI Taxonomy" id="2283195"/>
    <lineage>
        <taxon>Bacteria</taxon>
        <taxon>Bacillati</taxon>
        <taxon>Actinomycetota</taxon>
        <taxon>Actinomycetes</taxon>
        <taxon>Micrococcales</taxon>
        <taxon>Ornithinimicrobiaceae</taxon>
        <taxon>Ornithinimicrobium</taxon>
    </lineage>
</organism>
<protein>
    <submittedName>
        <fullName evidence="2">Uncharacterized protein</fullName>
    </submittedName>
</protein>
<name>A0A345NMK6_9MICO</name>
<gene>
    <name evidence="2" type="ORF">DV701_09110</name>
</gene>
<dbReference type="OrthoDB" id="4866008at2"/>
<evidence type="ECO:0000256" key="1">
    <source>
        <dbReference type="SAM" id="Phobius"/>
    </source>
</evidence>
<keyword evidence="1" id="KW-0472">Membrane</keyword>
<evidence type="ECO:0000313" key="2">
    <source>
        <dbReference type="EMBL" id="AXH96264.1"/>
    </source>
</evidence>
<keyword evidence="3" id="KW-1185">Reference proteome</keyword>
<accession>A0A345NMK6</accession>
<dbReference type="EMBL" id="CP031229">
    <property type="protein sequence ID" value="AXH96264.1"/>
    <property type="molecule type" value="Genomic_DNA"/>
</dbReference>
<reference evidence="2 3" key="1">
    <citation type="submission" date="2018-07" db="EMBL/GenBank/DDBJ databases">
        <title>Complete genome sequencing of Ornithinimicrobium sp. AMA3305.</title>
        <authorList>
            <person name="Bae J.-W."/>
        </authorList>
    </citation>
    <scope>NUCLEOTIDE SEQUENCE [LARGE SCALE GENOMIC DNA]</scope>
    <source>
        <strain evidence="2 3">AMA3305</strain>
    </source>
</reference>